<keyword evidence="8" id="KW-0378">Hydrolase</keyword>
<feature type="binding site" evidence="11">
    <location>
        <position position="98"/>
    </location>
    <ligand>
        <name>substrate</name>
    </ligand>
</feature>
<comment type="cofactor">
    <cofactor evidence="1">
        <name>Ca(2+)</name>
        <dbReference type="ChEBI" id="CHEBI:29108"/>
    </cofactor>
</comment>
<keyword evidence="9" id="KW-0106">Calcium</keyword>
<dbReference type="AlphaFoldDB" id="E6TQT0"/>
<accession>E6TQT0</accession>
<evidence type="ECO:0000256" key="9">
    <source>
        <dbReference type="ARBA" id="ARBA00022837"/>
    </source>
</evidence>
<feature type="binding site" evidence="11">
    <location>
        <position position="146"/>
    </location>
    <ligand>
        <name>a divalent metal cation</name>
        <dbReference type="ChEBI" id="CHEBI:60240"/>
    </ligand>
</feature>
<dbReference type="PANTHER" id="PTHR10907:SF47">
    <property type="entry name" value="REGUCALCIN"/>
    <property type="match status" value="1"/>
</dbReference>
<dbReference type="InterPro" id="IPR011042">
    <property type="entry name" value="6-blade_b-propeller_TolB-like"/>
</dbReference>
<evidence type="ECO:0000256" key="5">
    <source>
        <dbReference type="ARBA" id="ARBA00008853"/>
    </source>
</evidence>
<comment type="cofactor">
    <cofactor evidence="3">
        <name>Mg(2+)</name>
        <dbReference type="ChEBI" id="CHEBI:18420"/>
    </cofactor>
</comment>
<feature type="active site" description="Proton donor/acceptor" evidence="10">
    <location>
        <position position="196"/>
    </location>
</feature>
<comment type="subcellular location">
    <subcellularLocation>
        <location evidence="4">Cytoplasm</location>
    </subcellularLocation>
</comment>
<evidence type="ECO:0000256" key="4">
    <source>
        <dbReference type="ARBA" id="ARBA00004496"/>
    </source>
</evidence>
<evidence type="ECO:0000313" key="13">
    <source>
        <dbReference type="EMBL" id="ADU31705.1"/>
    </source>
</evidence>
<dbReference type="KEGG" id="bco:Bcell_3463"/>
<dbReference type="OrthoDB" id="2633250at2"/>
<keyword evidence="11" id="KW-0862">Zinc</keyword>
<keyword evidence="14" id="KW-1185">Reference proteome</keyword>
<keyword evidence="7 11" id="KW-0479">Metal-binding</keyword>
<evidence type="ECO:0000256" key="10">
    <source>
        <dbReference type="PIRSR" id="PIRSR605511-1"/>
    </source>
</evidence>
<dbReference type="STRING" id="649639.Bcell_3463"/>
<dbReference type="EMBL" id="CP002394">
    <property type="protein sequence ID" value="ADU31705.1"/>
    <property type="molecule type" value="Genomic_DNA"/>
</dbReference>
<protein>
    <submittedName>
        <fullName evidence="13">SMP-30/Gluconolaconase/LRE-like region-containing protein</fullName>
    </submittedName>
</protein>
<evidence type="ECO:0000256" key="7">
    <source>
        <dbReference type="ARBA" id="ARBA00022723"/>
    </source>
</evidence>
<dbReference type="FunFam" id="2.120.10.30:FF:000027">
    <property type="entry name" value="Regucalcin homologue"/>
    <property type="match status" value="1"/>
</dbReference>
<dbReference type="GO" id="GO:0005509">
    <property type="term" value="F:calcium ion binding"/>
    <property type="evidence" value="ECO:0007669"/>
    <property type="project" value="TreeGrafter"/>
</dbReference>
<name>E6TQT0_EVAC2</name>
<evidence type="ECO:0000313" key="14">
    <source>
        <dbReference type="Proteomes" id="UP000001401"/>
    </source>
</evidence>
<feature type="binding site" evidence="11">
    <location>
        <position position="196"/>
    </location>
    <ligand>
        <name>a divalent metal cation</name>
        <dbReference type="ChEBI" id="CHEBI:60240"/>
    </ligand>
</feature>
<dbReference type="GO" id="GO:0005737">
    <property type="term" value="C:cytoplasm"/>
    <property type="evidence" value="ECO:0007669"/>
    <property type="project" value="UniProtKB-SubCell"/>
</dbReference>
<dbReference type="GO" id="GO:0004341">
    <property type="term" value="F:gluconolactonase activity"/>
    <property type="evidence" value="ECO:0007669"/>
    <property type="project" value="TreeGrafter"/>
</dbReference>
<evidence type="ECO:0000256" key="2">
    <source>
        <dbReference type="ARBA" id="ARBA00001936"/>
    </source>
</evidence>
<dbReference type="PRINTS" id="PR01790">
    <property type="entry name" value="SMP30FAMILY"/>
</dbReference>
<dbReference type="InterPro" id="IPR005511">
    <property type="entry name" value="SMP-30"/>
</dbReference>
<feature type="binding site" evidence="11">
    <location>
        <position position="100"/>
    </location>
    <ligand>
        <name>substrate</name>
    </ligand>
</feature>
<dbReference type="Proteomes" id="UP000001401">
    <property type="component" value="Chromosome"/>
</dbReference>
<evidence type="ECO:0000256" key="11">
    <source>
        <dbReference type="PIRSR" id="PIRSR605511-2"/>
    </source>
</evidence>
<proteinExistence type="inferred from homology"/>
<dbReference type="Gene3D" id="2.120.10.30">
    <property type="entry name" value="TolB, C-terminal domain"/>
    <property type="match status" value="1"/>
</dbReference>
<dbReference type="Pfam" id="PF08450">
    <property type="entry name" value="SGL"/>
    <property type="match status" value="1"/>
</dbReference>
<dbReference type="HOGENOM" id="CLU_036110_3_2_9"/>
<dbReference type="eggNOG" id="COG3386">
    <property type="taxonomic scope" value="Bacteria"/>
</dbReference>
<dbReference type="RefSeq" id="WP_013490036.1">
    <property type="nucleotide sequence ID" value="NC_014829.1"/>
</dbReference>
<feature type="domain" description="SMP-30/Gluconolactonase/LRE-like region" evidence="12">
    <location>
        <begin position="13"/>
        <end position="255"/>
    </location>
</feature>
<sequence length="290" mass="32343">MEAQLIIPAGATLGEGPCWDEKKQVLYWIDILEKKIHRFKPVTNETQTIKLSQYIGCLGLVERGGYLVGLQDGIYYLDEISEEIVSINHPESEKKENRFNDGKVDPGGRFWAGTMHLDGLEGEGALYRLDIDKNISRMIEDVSISNGLAWDTNKQLMYYIDTPTKKVAAFDYDAATGEINNKRYVITIPEGEGFPDGMTIDAEGMLWIAHWGGSRVSRWNPDNGEKLSEIFFPVSQVTCCCFGGEKLDKLYVTTASVGLSEAEQKEQPNAGGVFVVEPGVKGTYSYRFKG</sequence>
<evidence type="ECO:0000256" key="8">
    <source>
        <dbReference type="ARBA" id="ARBA00022801"/>
    </source>
</evidence>
<feature type="binding site" evidence="11">
    <location>
        <position position="118"/>
    </location>
    <ligand>
        <name>substrate</name>
    </ligand>
</feature>
<evidence type="ECO:0000256" key="6">
    <source>
        <dbReference type="ARBA" id="ARBA00022490"/>
    </source>
</evidence>
<dbReference type="SUPFAM" id="SSF63829">
    <property type="entry name" value="Calcium-dependent phosphotriesterase"/>
    <property type="match status" value="1"/>
</dbReference>
<keyword evidence="6" id="KW-0963">Cytoplasm</keyword>
<evidence type="ECO:0000256" key="1">
    <source>
        <dbReference type="ARBA" id="ARBA00001913"/>
    </source>
</evidence>
<comment type="similarity">
    <text evidence="5">Belongs to the SMP-30/CGR1 family.</text>
</comment>
<feature type="binding site" evidence="11">
    <location>
        <position position="15"/>
    </location>
    <ligand>
        <name>a divalent metal cation</name>
        <dbReference type="ChEBI" id="CHEBI:60240"/>
    </ligand>
</feature>
<comment type="cofactor">
    <cofactor evidence="2">
        <name>Mn(2+)</name>
        <dbReference type="ChEBI" id="CHEBI:29035"/>
    </cofactor>
</comment>
<comment type="cofactor">
    <cofactor evidence="11">
        <name>Zn(2+)</name>
        <dbReference type="ChEBI" id="CHEBI:29105"/>
    </cofactor>
    <text evidence="11">Binds 1 divalent metal cation per subunit.</text>
</comment>
<reference evidence="13 14" key="1">
    <citation type="submission" date="2010-12" db="EMBL/GenBank/DDBJ databases">
        <title>Complete sequence of Bacillus cellulosilyticus DSM 2522.</title>
        <authorList>
            <consortium name="US DOE Joint Genome Institute"/>
            <person name="Lucas S."/>
            <person name="Copeland A."/>
            <person name="Lapidus A."/>
            <person name="Cheng J.-F."/>
            <person name="Bruce D."/>
            <person name="Goodwin L."/>
            <person name="Pitluck S."/>
            <person name="Chertkov O."/>
            <person name="Detter J.C."/>
            <person name="Han C."/>
            <person name="Tapia R."/>
            <person name="Land M."/>
            <person name="Hauser L."/>
            <person name="Jeffries C."/>
            <person name="Kyrpides N."/>
            <person name="Ivanova N."/>
            <person name="Mikhailova N."/>
            <person name="Brumm P."/>
            <person name="Mead D."/>
            <person name="Woyke T."/>
        </authorList>
    </citation>
    <scope>NUCLEOTIDE SEQUENCE [LARGE SCALE GENOMIC DNA]</scope>
    <source>
        <strain evidence="14">ATCC 21833 / DSM 2522 / FERM P-1141 / JCM 9156 / N-4</strain>
    </source>
</reference>
<organism evidence="13 14">
    <name type="scientific">Evansella cellulosilytica (strain ATCC 21833 / DSM 2522 / FERM P-1141 / JCM 9156 / N-4)</name>
    <name type="common">Bacillus cellulosilyticus</name>
    <dbReference type="NCBI Taxonomy" id="649639"/>
    <lineage>
        <taxon>Bacteria</taxon>
        <taxon>Bacillati</taxon>
        <taxon>Bacillota</taxon>
        <taxon>Bacilli</taxon>
        <taxon>Bacillales</taxon>
        <taxon>Bacillaceae</taxon>
        <taxon>Evansella</taxon>
    </lineage>
</organism>
<evidence type="ECO:0000259" key="12">
    <source>
        <dbReference type="Pfam" id="PF08450"/>
    </source>
</evidence>
<dbReference type="InterPro" id="IPR013658">
    <property type="entry name" value="SGL"/>
</dbReference>
<dbReference type="GO" id="GO:0019853">
    <property type="term" value="P:L-ascorbic acid biosynthetic process"/>
    <property type="evidence" value="ECO:0007669"/>
    <property type="project" value="TreeGrafter"/>
</dbReference>
<dbReference type="PANTHER" id="PTHR10907">
    <property type="entry name" value="REGUCALCIN"/>
    <property type="match status" value="1"/>
</dbReference>
<gene>
    <name evidence="13" type="ordered locus">Bcell_3463</name>
</gene>
<evidence type="ECO:0000256" key="3">
    <source>
        <dbReference type="ARBA" id="ARBA00001946"/>
    </source>
</evidence>